<keyword evidence="15" id="KW-0418">Kinase</keyword>
<dbReference type="PANTHER" id="PTHR45637">
    <property type="entry name" value="FLIPPASE KINASE 1-RELATED"/>
    <property type="match status" value="1"/>
</dbReference>
<name>A0A367KN42_RHIST</name>
<keyword evidence="31" id="KW-1185">Reference proteome</keyword>
<dbReference type="STRING" id="4846.A0A367KN42"/>
<organism evidence="30 31">
    <name type="scientific">Rhizopus stolonifer</name>
    <name type="common">Rhizopus nigricans</name>
    <dbReference type="NCBI Taxonomy" id="4846"/>
    <lineage>
        <taxon>Eukaryota</taxon>
        <taxon>Fungi</taxon>
        <taxon>Fungi incertae sedis</taxon>
        <taxon>Mucoromycota</taxon>
        <taxon>Mucoromycotina</taxon>
        <taxon>Mucoromycetes</taxon>
        <taxon>Mucorales</taxon>
        <taxon>Mucorineae</taxon>
        <taxon>Rhizopodaceae</taxon>
        <taxon>Rhizopus</taxon>
    </lineage>
</organism>
<dbReference type="Gene3D" id="1.10.510.10">
    <property type="entry name" value="Transferase(Phosphotransferase) domain 1"/>
    <property type="match status" value="1"/>
</dbReference>
<comment type="pathway">
    <text evidence="26">Phospholipid metabolism; phosphatidylethanolamine biosynthesis; phosphatidylethanolamine from CDP-diacylglycerol: step 1/2.</text>
</comment>
<dbReference type="InterPro" id="IPR011009">
    <property type="entry name" value="Kinase-like_dom_sf"/>
</dbReference>
<dbReference type="Proteomes" id="UP000253551">
    <property type="component" value="Unassembled WGS sequence"/>
</dbReference>
<dbReference type="FunFam" id="1.10.510.10:FF:000121">
    <property type="entry name" value="Serine/threonine-protein kinase nrc-2"/>
    <property type="match status" value="1"/>
</dbReference>
<dbReference type="Gene3D" id="1.20.120.1760">
    <property type="match status" value="1"/>
</dbReference>
<evidence type="ECO:0000256" key="12">
    <source>
        <dbReference type="ARBA" id="ARBA00022679"/>
    </source>
</evidence>
<dbReference type="GO" id="GO:0005524">
    <property type="term" value="F:ATP binding"/>
    <property type="evidence" value="ECO:0007669"/>
    <property type="project" value="UniProtKB-KW"/>
</dbReference>
<evidence type="ECO:0000256" key="24">
    <source>
        <dbReference type="ARBA" id="ARBA00047899"/>
    </source>
</evidence>
<evidence type="ECO:0000256" key="5">
    <source>
        <dbReference type="ARBA" id="ARBA00010441"/>
    </source>
</evidence>
<evidence type="ECO:0000256" key="10">
    <source>
        <dbReference type="ARBA" id="ARBA00022527"/>
    </source>
</evidence>
<dbReference type="InterPro" id="IPR043130">
    <property type="entry name" value="CDP-OH_PTrfase_TM_dom"/>
</dbReference>
<keyword evidence="19" id="KW-0443">Lipid metabolism</keyword>
<evidence type="ECO:0000256" key="14">
    <source>
        <dbReference type="ARBA" id="ARBA00022741"/>
    </source>
</evidence>
<evidence type="ECO:0000256" key="26">
    <source>
        <dbReference type="ARBA" id="ARBA00060701"/>
    </source>
</evidence>
<evidence type="ECO:0000256" key="17">
    <source>
        <dbReference type="ARBA" id="ARBA00022840"/>
    </source>
</evidence>
<dbReference type="PROSITE" id="PS50011">
    <property type="entry name" value="PROTEIN_KINASE_DOM"/>
    <property type="match status" value="1"/>
</dbReference>
<evidence type="ECO:0000256" key="6">
    <source>
        <dbReference type="ARBA" id="ARBA00012513"/>
    </source>
</evidence>
<evidence type="ECO:0000256" key="2">
    <source>
        <dbReference type="ARBA" id="ARBA00004477"/>
    </source>
</evidence>
<dbReference type="Gene3D" id="3.30.200.20">
    <property type="entry name" value="Phosphorylase Kinase, domain 1"/>
    <property type="match status" value="1"/>
</dbReference>
<evidence type="ECO:0000256" key="19">
    <source>
        <dbReference type="ARBA" id="ARBA00023098"/>
    </source>
</evidence>
<evidence type="ECO:0000256" key="7">
    <source>
        <dbReference type="ARBA" id="ARBA00013174"/>
    </source>
</evidence>
<evidence type="ECO:0000313" key="31">
    <source>
        <dbReference type="Proteomes" id="UP000253551"/>
    </source>
</evidence>
<dbReference type="GO" id="GO:0004674">
    <property type="term" value="F:protein serine/threonine kinase activity"/>
    <property type="evidence" value="ECO:0007669"/>
    <property type="project" value="UniProtKB-KW"/>
</dbReference>
<dbReference type="AlphaFoldDB" id="A0A367KN42"/>
<dbReference type="PROSITE" id="PS00379">
    <property type="entry name" value="CDP_ALCOHOL_P_TRANSF"/>
    <property type="match status" value="1"/>
</dbReference>
<evidence type="ECO:0000256" key="27">
    <source>
        <dbReference type="RuleBase" id="RU003750"/>
    </source>
</evidence>
<comment type="catalytic activity">
    <reaction evidence="24">
        <text>L-threonyl-[protein] + ATP = O-phospho-L-threonyl-[protein] + ADP + H(+)</text>
        <dbReference type="Rhea" id="RHEA:46608"/>
        <dbReference type="Rhea" id="RHEA-COMP:11060"/>
        <dbReference type="Rhea" id="RHEA-COMP:11605"/>
        <dbReference type="ChEBI" id="CHEBI:15378"/>
        <dbReference type="ChEBI" id="CHEBI:30013"/>
        <dbReference type="ChEBI" id="CHEBI:30616"/>
        <dbReference type="ChEBI" id="CHEBI:61977"/>
        <dbReference type="ChEBI" id="CHEBI:456216"/>
        <dbReference type="EC" id="2.7.11.1"/>
    </reaction>
</comment>
<dbReference type="SUPFAM" id="SSF56112">
    <property type="entry name" value="Protein kinase-like (PK-like)"/>
    <property type="match status" value="1"/>
</dbReference>
<evidence type="ECO:0000256" key="8">
    <source>
        <dbReference type="ARBA" id="ARBA00017171"/>
    </source>
</evidence>
<keyword evidence="18 28" id="KW-1133">Transmembrane helix</keyword>
<dbReference type="FunFam" id="1.20.120.1760:FF:000022">
    <property type="entry name" value="CDP-diacylglycerol--serine O-phosphatidyltransferase"/>
    <property type="match status" value="1"/>
</dbReference>
<evidence type="ECO:0000256" key="3">
    <source>
        <dbReference type="ARBA" id="ARBA00005189"/>
    </source>
</evidence>
<dbReference type="NCBIfam" id="TIGR00473">
    <property type="entry name" value="pssA"/>
    <property type="match status" value="1"/>
</dbReference>
<comment type="pathway">
    <text evidence="3">Lipid metabolism.</text>
</comment>
<evidence type="ECO:0000256" key="11">
    <source>
        <dbReference type="ARBA" id="ARBA00022553"/>
    </source>
</evidence>
<evidence type="ECO:0000256" key="9">
    <source>
        <dbReference type="ARBA" id="ARBA00022516"/>
    </source>
</evidence>
<dbReference type="Pfam" id="PF00069">
    <property type="entry name" value="Pkinase"/>
    <property type="match status" value="1"/>
</dbReference>
<dbReference type="GO" id="GO:0006659">
    <property type="term" value="P:phosphatidylserine biosynthetic process"/>
    <property type="evidence" value="ECO:0007669"/>
    <property type="project" value="UniProtKB-ARBA"/>
</dbReference>
<keyword evidence="17" id="KW-0067">ATP-binding</keyword>
<comment type="caution">
    <text evidence="30">The sequence shown here is derived from an EMBL/GenBank/DDBJ whole genome shotgun (WGS) entry which is preliminary data.</text>
</comment>
<keyword evidence="21" id="KW-0594">Phospholipid biosynthesis</keyword>
<comment type="catalytic activity">
    <reaction evidence="1">
        <text>a CDP-1,2-diacyl-sn-glycerol + L-serine = a 1,2-diacyl-sn-glycero-3-phospho-L-serine + CMP + H(+)</text>
        <dbReference type="Rhea" id="RHEA:16913"/>
        <dbReference type="ChEBI" id="CHEBI:15378"/>
        <dbReference type="ChEBI" id="CHEBI:33384"/>
        <dbReference type="ChEBI" id="CHEBI:57262"/>
        <dbReference type="ChEBI" id="CHEBI:58332"/>
        <dbReference type="ChEBI" id="CHEBI:60377"/>
        <dbReference type="EC" id="2.7.8.8"/>
    </reaction>
</comment>
<dbReference type="EC" id="2.7.11.1" evidence="6"/>
<keyword evidence="22" id="KW-1208">Phospholipid metabolism</keyword>
<evidence type="ECO:0000256" key="1">
    <source>
        <dbReference type="ARBA" id="ARBA00000287"/>
    </source>
</evidence>
<dbReference type="CDD" id="cd05574">
    <property type="entry name" value="STKc_phototropin_like"/>
    <property type="match status" value="1"/>
</dbReference>
<reference evidence="30 31" key="1">
    <citation type="journal article" date="2018" name="G3 (Bethesda)">
        <title>Phylogenetic and Phylogenomic Definition of Rhizopus Species.</title>
        <authorList>
            <person name="Gryganskyi A.P."/>
            <person name="Golan J."/>
            <person name="Dolatabadi S."/>
            <person name="Mondo S."/>
            <person name="Robb S."/>
            <person name="Idnurm A."/>
            <person name="Muszewska A."/>
            <person name="Steczkiewicz K."/>
            <person name="Masonjones S."/>
            <person name="Liao H.L."/>
            <person name="Gajdeczka M.T."/>
            <person name="Anike F."/>
            <person name="Vuek A."/>
            <person name="Anishchenko I.M."/>
            <person name="Voigt K."/>
            <person name="de Hoog G.S."/>
            <person name="Smith M.E."/>
            <person name="Heitman J."/>
            <person name="Vilgalys R."/>
            <person name="Stajich J.E."/>
        </authorList>
    </citation>
    <scope>NUCLEOTIDE SEQUENCE [LARGE SCALE GENOMIC DNA]</scope>
    <source>
        <strain evidence="30 31">LSU 92-RS-03</strain>
    </source>
</reference>
<dbReference type="EC" id="2.7.8.8" evidence="7"/>
<proteinExistence type="inferred from homology"/>
<dbReference type="GO" id="GO:0003882">
    <property type="term" value="F:CDP-diacylglycerol-serine O-phosphatidyltransferase activity"/>
    <property type="evidence" value="ECO:0007669"/>
    <property type="project" value="UniProtKB-EC"/>
</dbReference>
<comment type="catalytic activity">
    <reaction evidence="25">
        <text>L-seryl-[protein] + ATP = O-phospho-L-seryl-[protein] + ADP + H(+)</text>
        <dbReference type="Rhea" id="RHEA:17989"/>
        <dbReference type="Rhea" id="RHEA-COMP:9863"/>
        <dbReference type="Rhea" id="RHEA-COMP:11604"/>
        <dbReference type="ChEBI" id="CHEBI:15378"/>
        <dbReference type="ChEBI" id="CHEBI:29999"/>
        <dbReference type="ChEBI" id="CHEBI:30616"/>
        <dbReference type="ChEBI" id="CHEBI:83421"/>
        <dbReference type="ChEBI" id="CHEBI:456216"/>
        <dbReference type="EC" id="2.7.11.1"/>
    </reaction>
</comment>
<keyword evidence="13 28" id="KW-0812">Transmembrane</keyword>
<dbReference type="InterPro" id="IPR000719">
    <property type="entry name" value="Prot_kinase_dom"/>
</dbReference>
<keyword evidence="14" id="KW-0547">Nucleotide-binding</keyword>
<dbReference type="InterPro" id="IPR048254">
    <property type="entry name" value="CDP_ALCOHOL_P_TRANSF_CS"/>
</dbReference>
<sequence length="605" mass="68098">MSLPSSPAPIYQNNSPFQTKMKLNNKALESLEPNLRRVSSAPSTTEYFSTTKPVLKPSYSLHKEEAKVGPSDFEKIRLLGKGDVGKVYLVKHTTTSKLYALKVLSKKEMIKRNKIKRALSEQAILSTANHPFIVPLYHSFQSQENLYFCMEFCVGGEFFRALQNRPGRILKENEAKFYAAEVVAALEYLHLMGIVFRDLKPENILLHESGHLMLSDFDLSIQSSSETPPTLVRPFSKQPMIDTRMNLRTNSFVGTEAPEVIQGQGHSCTVDWWTLGIFVYEMICGYTPFKGRSRENTFHLILNDRLEFPDTAYYQNLSNECKSFIRKLLVKNEKKRLGSRAGASEVKSHPFFNSLNFALLRNMKPPIIPSKAQPIRAVHFNRIKESVSFELESSRQENTDSDDPFHSFNSGNNFYLADVITLMNGICGVQSILSSMRYLITNNSKDLYLAMLLMPLGMFFDFFDGRVARWRNNSSILGQELDSLADLISFGVAPVALAYAMGMCTLLDMVAFSYFVCCGIARLARYNASVAIAPKDATGKVHHFEGTPIPTSLALVACLAYCVYQGVDINKTIEISPGWELHPFTLAYMTSGTLMISKTLRIPKP</sequence>
<evidence type="ECO:0000256" key="22">
    <source>
        <dbReference type="ARBA" id="ARBA00023264"/>
    </source>
</evidence>
<keyword evidence="10" id="KW-0723">Serine/threonine-protein kinase</keyword>
<evidence type="ECO:0000313" key="30">
    <source>
        <dbReference type="EMBL" id="RCI03655.1"/>
    </source>
</evidence>
<keyword evidence="11" id="KW-0597">Phosphoprotein</keyword>
<evidence type="ECO:0000256" key="20">
    <source>
        <dbReference type="ARBA" id="ARBA00023136"/>
    </source>
</evidence>
<keyword evidence="9" id="KW-0444">Lipid biosynthesis</keyword>
<dbReference type="GO" id="GO:0005789">
    <property type="term" value="C:endoplasmic reticulum membrane"/>
    <property type="evidence" value="ECO:0007669"/>
    <property type="project" value="UniProtKB-SubCell"/>
</dbReference>
<comment type="similarity">
    <text evidence="4">Belongs to the protein kinase superfamily. AGC Ser/Thr protein kinase family.</text>
</comment>
<evidence type="ECO:0000256" key="18">
    <source>
        <dbReference type="ARBA" id="ARBA00022989"/>
    </source>
</evidence>
<dbReference type="InterPro" id="IPR004533">
    <property type="entry name" value="CDP-diaglyc--ser_O-PTrfase"/>
</dbReference>
<dbReference type="FunFam" id="3.30.200.20:FF:000524">
    <property type="entry name" value="Non-specific serine/threonine protein kinase"/>
    <property type="match status" value="1"/>
</dbReference>
<evidence type="ECO:0000259" key="29">
    <source>
        <dbReference type="PROSITE" id="PS50011"/>
    </source>
</evidence>
<keyword evidence="16" id="KW-0256">Endoplasmic reticulum</keyword>
<evidence type="ECO:0000256" key="21">
    <source>
        <dbReference type="ARBA" id="ARBA00023209"/>
    </source>
</evidence>
<dbReference type="SMART" id="SM00220">
    <property type="entry name" value="S_TKc"/>
    <property type="match status" value="1"/>
</dbReference>
<evidence type="ECO:0000256" key="25">
    <source>
        <dbReference type="ARBA" id="ARBA00048679"/>
    </source>
</evidence>
<comment type="subcellular location">
    <subcellularLocation>
        <location evidence="2">Endoplasmic reticulum membrane</location>
        <topology evidence="2">Multi-pass membrane protein</topology>
    </subcellularLocation>
</comment>
<evidence type="ECO:0000256" key="13">
    <source>
        <dbReference type="ARBA" id="ARBA00022692"/>
    </source>
</evidence>
<evidence type="ECO:0000256" key="15">
    <source>
        <dbReference type="ARBA" id="ARBA00022777"/>
    </source>
</evidence>
<evidence type="ECO:0000256" key="23">
    <source>
        <dbReference type="ARBA" id="ARBA00032361"/>
    </source>
</evidence>
<gene>
    <name evidence="30" type="ORF">CU098_008235</name>
</gene>
<keyword evidence="20 28" id="KW-0472">Membrane</keyword>
<dbReference type="InterPro" id="IPR000462">
    <property type="entry name" value="CDP-OH_P_trans"/>
</dbReference>
<evidence type="ECO:0000256" key="16">
    <source>
        <dbReference type="ARBA" id="ARBA00022824"/>
    </source>
</evidence>
<comment type="similarity">
    <text evidence="5 27">Belongs to the CDP-alcohol phosphatidyltransferase class-I family.</text>
</comment>
<dbReference type="Pfam" id="PF01066">
    <property type="entry name" value="CDP-OH_P_transf"/>
    <property type="match status" value="1"/>
</dbReference>
<dbReference type="OrthoDB" id="432483at2759"/>
<keyword evidence="12 27" id="KW-0808">Transferase</keyword>
<accession>A0A367KN42</accession>
<feature type="transmembrane region" description="Helical" evidence="28">
    <location>
        <begin position="487"/>
        <end position="516"/>
    </location>
</feature>
<protein>
    <recommendedName>
        <fullName evidence="8">CDP-diacylglycerol--serine O-phosphatidyltransferase</fullName>
        <ecNumber evidence="6">2.7.11.1</ecNumber>
        <ecNumber evidence="7">2.7.8.8</ecNumber>
    </recommendedName>
    <alternativeName>
        <fullName evidence="23">Phosphatidylserine synthase</fullName>
    </alternativeName>
</protein>
<dbReference type="EMBL" id="PJQM01000942">
    <property type="protein sequence ID" value="RCI03655.1"/>
    <property type="molecule type" value="Genomic_DNA"/>
</dbReference>
<feature type="domain" description="Protein kinase" evidence="29">
    <location>
        <begin position="73"/>
        <end position="352"/>
    </location>
</feature>
<evidence type="ECO:0000256" key="28">
    <source>
        <dbReference type="SAM" id="Phobius"/>
    </source>
</evidence>
<evidence type="ECO:0000256" key="4">
    <source>
        <dbReference type="ARBA" id="ARBA00009903"/>
    </source>
</evidence>